<dbReference type="CDD" id="cd02440">
    <property type="entry name" value="AdoMet_MTases"/>
    <property type="match status" value="1"/>
</dbReference>
<dbReference type="InterPro" id="IPR025714">
    <property type="entry name" value="Methyltranfer_dom"/>
</dbReference>
<accession>A0A1F4XGG8</accession>
<comment type="caution">
    <text evidence="2">The sequence shown here is derived from an EMBL/GenBank/DDBJ whole genome shotgun (WGS) entry which is preliminary data.</text>
</comment>
<name>A0A1F4XGG8_9BACT</name>
<feature type="domain" description="Methyltransferase" evidence="1">
    <location>
        <begin position="45"/>
        <end position="150"/>
    </location>
</feature>
<evidence type="ECO:0000313" key="3">
    <source>
        <dbReference type="Proteomes" id="UP000176185"/>
    </source>
</evidence>
<dbReference type="Proteomes" id="UP000176185">
    <property type="component" value="Unassembled WGS sequence"/>
</dbReference>
<reference evidence="2 3" key="1">
    <citation type="journal article" date="2016" name="Nat. Commun.">
        <title>Thousands of microbial genomes shed light on interconnected biogeochemical processes in an aquifer system.</title>
        <authorList>
            <person name="Anantharaman K."/>
            <person name="Brown C.T."/>
            <person name="Hug L.A."/>
            <person name="Sharon I."/>
            <person name="Castelle C.J."/>
            <person name="Probst A.J."/>
            <person name="Thomas B.C."/>
            <person name="Singh A."/>
            <person name="Wilkins M.J."/>
            <person name="Karaoz U."/>
            <person name="Brodie E.L."/>
            <person name="Williams K.H."/>
            <person name="Hubbard S.S."/>
            <person name="Banfield J.F."/>
        </authorList>
    </citation>
    <scope>NUCLEOTIDE SEQUENCE [LARGE SCALE GENOMIC DNA]</scope>
</reference>
<dbReference type="AlphaFoldDB" id="A0A1F4XGG8"/>
<evidence type="ECO:0000259" key="1">
    <source>
        <dbReference type="Pfam" id="PF13847"/>
    </source>
</evidence>
<organism evidence="2 3">
    <name type="scientific">Candidatus Adlerbacteria bacterium RIFCSPLOWO2_01_FULL_51_16</name>
    <dbReference type="NCBI Taxonomy" id="1797243"/>
    <lineage>
        <taxon>Bacteria</taxon>
        <taxon>Candidatus Adleribacteriota</taxon>
    </lineage>
</organism>
<dbReference type="Gene3D" id="3.40.50.150">
    <property type="entry name" value="Vaccinia Virus protein VP39"/>
    <property type="match status" value="1"/>
</dbReference>
<dbReference type="InterPro" id="IPR029063">
    <property type="entry name" value="SAM-dependent_MTases_sf"/>
</dbReference>
<dbReference type="EMBL" id="MEWX01000026">
    <property type="protein sequence ID" value="OGC80263.1"/>
    <property type="molecule type" value="Genomic_DNA"/>
</dbReference>
<sequence length="218" mass="25726">MQKSTEQTEEWQKIWERRGMLDKVIDLGRSTYNIFFRRIHRRYITRETRMLELGCGRASLSLSLAPELKNLLGVDISDVAVRQATEYALQHNIANARFVVDDCTKLNLQEKFDFVWSQGLIEHFEDSTSVAREHYKALAPGGVALISVPYKYSYHTLWYKSTRPTMLRRFWPWTEQRFFDRKELLEVGKAITPHSRVFLLQPLPLGIVFLEMRKLKDQ</sequence>
<dbReference type="SUPFAM" id="SSF53335">
    <property type="entry name" value="S-adenosyl-L-methionine-dependent methyltransferases"/>
    <property type="match status" value="1"/>
</dbReference>
<dbReference type="STRING" id="1797243.A2943_00095"/>
<evidence type="ECO:0000313" key="2">
    <source>
        <dbReference type="EMBL" id="OGC80263.1"/>
    </source>
</evidence>
<dbReference type="Pfam" id="PF13847">
    <property type="entry name" value="Methyltransf_31"/>
    <property type="match status" value="1"/>
</dbReference>
<protein>
    <recommendedName>
        <fullName evidence="1">Methyltransferase domain-containing protein</fullName>
    </recommendedName>
</protein>
<proteinExistence type="predicted"/>
<gene>
    <name evidence="2" type="ORF">A2943_00095</name>
</gene>
<dbReference type="PANTHER" id="PTHR43861">
    <property type="entry name" value="TRANS-ACONITATE 2-METHYLTRANSFERASE-RELATED"/>
    <property type="match status" value="1"/>
</dbReference>